<dbReference type="AlphaFoldDB" id="A0AAP8Z4I1"/>
<proteinExistence type="predicted"/>
<protein>
    <recommendedName>
        <fullName evidence="1">MAE-28990/MAE-18760-like HEPN domain-containing protein</fullName>
    </recommendedName>
</protein>
<dbReference type="RefSeq" id="WP_135296691.1">
    <property type="nucleotide sequence ID" value="NZ_CP038438.1"/>
</dbReference>
<sequence>MTNSEVLVVELYDLFRQRCAEVSRYIDFIEAIANNRSVALAGEVNGVLAPIEGAELSRELTKTLRANTYLLLYNLVEATMTNAIDAIHKTVDGDNLGFDQLSSNLQNIALSHFKRAIKDNHSSALDGRTHPIEIAITRLGYDREKIFSGNVDCAEIRTTAKKYGFQTADPNLNGRQTLRQLKDVRDKRNALAHGRLSFEQCGQDTSPEYLSKVHYQTTVYLRSVLWSVSFYLREKKYAAPPALQA</sequence>
<dbReference type="Pfam" id="PF18737">
    <property type="entry name" value="HEPN_MAE_28990"/>
    <property type="match status" value="1"/>
</dbReference>
<name>A0AAP8Z4I1_PSEFL</name>
<reference evidence="2 3" key="1">
    <citation type="submission" date="2019-03" db="EMBL/GenBank/DDBJ databases">
        <title>Complete genome sequence of the plant growth promoting strain Pseudomonas fluorescens LBUM677.</title>
        <authorList>
            <person name="Novinscak A."/>
            <person name="Joly D."/>
            <person name="Filion M."/>
        </authorList>
    </citation>
    <scope>NUCLEOTIDE SEQUENCE [LARGE SCALE GENOMIC DNA]</scope>
    <source>
        <strain evidence="2 3">LBUM677</strain>
    </source>
</reference>
<evidence type="ECO:0000259" key="1">
    <source>
        <dbReference type="Pfam" id="PF18737"/>
    </source>
</evidence>
<dbReference type="EMBL" id="CP038438">
    <property type="protein sequence ID" value="QBX43770.1"/>
    <property type="molecule type" value="Genomic_DNA"/>
</dbReference>
<gene>
    <name evidence="2" type="ORF">E4T63_25575</name>
</gene>
<accession>A0AAP8Z4I1</accession>
<dbReference type="Proteomes" id="UP000295797">
    <property type="component" value="Chromosome"/>
</dbReference>
<organism evidence="2 3">
    <name type="scientific">Pseudomonas fluorescens</name>
    <dbReference type="NCBI Taxonomy" id="294"/>
    <lineage>
        <taxon>Bacteria</taxon>
        <taxon>Pseudomonadati</taxon>
        <taxon>Pseudomonadota</taxon>
        <taxon>Gammaproteobacteria</taxon>
        <taxon>Pseudomonadales</taxon>
        <taxon>Pseudomonadaceae</taxon>
        <taxon>Pseudomonas</taxon>
    </lineage>
</organism>
<evidence type="ECO:0000313" key="2">
    <source>
        <dbReference type="EMBL" id="QBX43770.1"/>
    </source>
</evidence>
<dbReference type="InterPro" id="IPR040788">
    <property type="entry name" value="HEPN_MAE_28990"/>
</dbReference>
<feature type="domain" description="MAE-28990/MAE-18760-like HEPN" evidence="1">
    <location>
        <begin position="11"/>
        <end position="237"/>
    </location>
</feature>
<evidence type="ECO:0000313" key="3">
    <source>
        <dbReference type="Proteomes" id="UP000295797"/>
    </source>
</evidence>